<keyword evidence="3 6" id="KW-0547">Nucleotide-binding</keyword>
<evidence type="ECO:0000256" key="5">
    <source>
        <dbReference type="ARBA" id="ARBA00022840"/>
    </source>
</evidence>
<dbReference type="GO" id="GO:0005524">
    <property type="term" value="F:ATP binding"/>
    <property type="evidence" value="ECO:0007669"/>
    <property type="project" value="UniProtKB-UniRule"/>
</dbReference>
<sequence>MEQAWNTRNSHRLFRSIRATGPRKPPVSEGIKEMPLLSCYMYFPRPIYDSQGQDFLADQLRRRSASMSDLNRHNQSYPTVSRHIRNRLGAGDQQDLAGMFNSDSRHRATSLLYPGPNSVEEDPFALNWLQPGSTGSLGRHWRPGATGMATHLQQCTELEFQSDRLSNGIARLIVQIWQRISKFRPQLNQFSIRAWILTALRMKLLESVLRIFNGTRKPYTAADSCGNQLSSIPRTTIQPKCADSAVNCNTAMKRYVTGSQFLVLRFLGKGTFGSVYLIRDRQSNELYALKSINKAILASRRQTVAAEREATVLCRIKSTFVIQLCATFEDAANIHMVLEYVAGCDLFELLRKHQRFYEPAAQFYAAQILMALDYLHSLKILYRDLKPENVMLCPNGYVKMVDFGLSKFVPRRTYTFCGTPEYIPPEMIMNLGYGQSADWWSFGVFLYEMLFGVTPFYAKNLRTMYERVACARYEFPPEPLITHAARELIRNLLEVDRSKRYGCLLRGTLDIKGHKFFAELHWDSLCALSLKPPYLIEAPNDPEGDPADRSRTAGESHGLISQSQSMELSALSGLSGVPEDAEHPHEEVSRDAKSQRRPTNIAQTIDVIEGKRSRVADDAGPYTLLRCVSGIWLRHP</sequence>
<dbReference type="PROSITE" id="PS50011">
    <property type="entry name" value="PROTEIN_KINASE_DOM"/>
    <property type="match status" value="1"/>
</dbReference>
<dbReference type="SMART" id="SM00220">
    <property type="entry name" value="S_TKc"/>
    <property type="match status" value="1"/>
</dbReference>
<feature type="compositionally biased region" description="Basic and acidic residues" evidence="7">
    <location>
        <begin position="580"/>
        <end position="594"/>
    </location>
</feature>
<dbReference type="PANTHER" id="PTHR24353:SF37">
    <property type="entry name" value="CAMP-DEPENDENT PROTEIN KINASE CATALYTIC SUBUNIT PRKX"/>
    <property type="match status" value="1"/>
</dbReference>
<dbReference type="InterPro" id="IPR000719">
    <property type="entry name" value="Prot_kinase_dom"/>
</dbReference>
<dbReference type="GO" id="GO:0004691">
    <property type="term" value="F:cAMP-dependent protein kinase activity"/>
    <property type="evidence" value="ECO:0007669"/>
    <property type="project" value="TreeGrafter"/>
</dbReference>
<evidence type="ECO:0000259" key="8">
    <source>
        <dbReference type="PROSITE" id="PS50011"/>
    </source>
</evidence>
<evidence type="ECO:0000256" key="7">
    <source>
        <dbReference type="SAM" id="MobiDB-lite"/>
    </source>
</evidence>
<dbReference type="InterPro" id="IPR011009">
    <property type="entry name" value="Kinase-like_dom_sf"/>
</dbReference>
<dbReference type="EMBL" id="DF144256">
    <property type="protein sequence ID" value="GAA56438.1"/>
    <property type="molecule type" value="Genomic_DNA"/>
</dbReference>
<keyword evidence="1" id="KW-0723">Serine/threonine-protein kinase</keyword>
<organism evidence="9 10">
    <name type="scientific">Clonorchis sinensis</name>
    <name type="common">Chinese liver fluke</name>
    <dbReference type="NCBI Taxonomy" id="79923"/>
    <lineage>
        <taxon>Eukaryota</taxon>
        <taxon>Metazoa</taxon>
        <taxon>Spiralia</taxon>
        <taxon>Lophotrochozoa</taxon>
        <taxon>Platyhelminthes</taxon>
        <taxon>Trematoda</taxon>
        <taxon>Digenea</taxon>
        <taxon>Opisthorchiida</taxon>
        <taxon>Opisthorchiata</taxon>
        <taxon>Opisthorchiidae</taxon>
        <taxon>Clonorchis</taxon>
    </lineage>
</organism>
<evidence type="ECO:0000256" key="2">
    <source>
        <dbReference type="ARBA" id="ARBA00022679"/>
    </source>
</evidence>
<feature type="domain" description="Protein kinase" evidence="8">
    <location>
        <begin position="261"/>
        <end position="517"/>
    </location>
</feature>
<dbReference type="GO" id="GO:0005952">
    <property type="term" value="C:cAMP-dependent protein kinase complex"/>
    <property type="evidence" value="ECO:0007669"/>
    <property type="project" value="TreeGrafter"/>
</dbReference>
<dbReference type="Proteomes" id="UP000008909">
    <property type="component" value="Unassembled WGS sequence"/>
</dbReference>
<dbReference type="Gene3D" id="1.10.510.10">
    <property type="entry name" value="Transferase(Phosphotransferase) domain 1"/>
    <property type="match status" value="1"/>
</dbReference>
<dbReference type="InterPro" id="IPR008271">
    <property type="entry name" value="Ser/Thr_kinase_AS"/>
</dbReference>
<dbReference type="InterPro" id="IPR017441">
    <property type="entry name" value="Protein_kinase_ATP_BS"/>
</dbReference>
<dbReference type="SUPFAM" id="SSF56112">
    <property type="entry name" value="Protein kinase-like (PK-like)"/>
    <property type="match status" value="1"/>
</dbReference>
<dbReference type="Pfam" id="PF00069">
    <property type="entry name" value="Pkinase"/>
    <property type="match status" value="1"/>
</dbReference>
<dbReference type="PROSITE" id="PS00108">
    <property type="entry name" value="PROTEIN_KINASE_ST"/>
    <property type="match status" value="1"/>
</dbReference>
<keyword evidence="2" id="KW-0808">Transferase</keyword>
<proteinExistence type="predicted"/>
<keyword evidence="4 9" id="KW-0418">Kinase</keyword>
<feature type="binding site" evidence="6">
    <location>
        <position position="290"/>
    </location>
    <ligand>
        <name>ATP</name>
        <dbReference type="ChEBI" id="CHEBI:30616"/>
    </ligand>
</feature>
<reference key="2">
    <citation type="submission" date="2011-10" db="EMBL/GenBank/DDBJ databases">
        <title>The genome and transcriptome sequence of Clonorchis sinensis provide insights into the carcinogenic liver fluke.</title>
        <authorList>
            <person name="Wang X."/>
            <person name="Huang Y."/>
            <person name="Chen W."/>
            <person name="Liu H."/>
            <person name="Guo L."/>
            <person name="Chen Y."/>
            <person name="Luo F."/>
            <person name="Zhou W."/>
            <person name="Sun J."/>
            <person name="Mao Q."/>
            <person name="Liang P."/>
            <person name="Zhou C."/>
            <person name="Tian Y."/>
            <person name="Men J."/>
            <person name="Lv X."/>
            <person name="Huang L."/>
            <person name="Zhou J."/>
            <person name="Hu Y."/>
            <person name="Li R."/>
            <person name="Zhang F."/>
            <person name="Lei H."/>
            <person name="Li X."/>
            <person name="Hu X."/>
            <person name="Liang C."/>
            <person name="Xu J."/>
            <person name="Wu Z."/>
            <person name="Yu X."/>
        </authorList>
    </citation>
    <scope>NUCLEOTIDE SEQUENCE</scope>
    <source>
        <strain>Henan</strain>
    </source>
</reference>
<keyword evidence="10" id="KW-1185">Reference proteome</keyword>
<reference evidence="9" key="1">
    <citation type="journal article" date="2011" name="Genome Biol.">
        <title>The draft genome of the carcinogenic human liver fluke Clonorchis sinensis.</title>
        <authorList>
            <person name="Wang X."/>
            <person name="Chen W."/>
            <person name="Huang Y."/>
            <person name="Sun J."/>
            <person name="Men J."/>
            <person name="Liu H."/>
            <person name="Luo F."/>
            <person name="Guo L."/>
            <person name="Lv X."/>
            <person name="Deng C."/>
            <person name="Zhou C."/>
            <person name="Fan Y."/>
            <person name="Li X."/>
            <person name="Huang L."/>
            <person name="Hu Y."/>
            <person name="Liang C."/>
            <person name="Hu X."/>
            <person name="Xu J."/>
            <person name="Yu X."/>
        </authorList>
    </citation>
    <scope>NUCLEOTIDE SEQUENCE [LARGE SCALE GENOMIC DNA]</scope>
    <source>
        <strain evidence="9">Henan</strain>
    </source>
</reference>
<dbReference type="Gene3D" id="3.30.200.20">
    <property type="entry name" value="Phosphorylase Kinase, domain 1"/>
    <property type="match status" value="1"/>
</dbReference>
<evidence type="ECO:0000313" key="9">
    <source>
        <dbReference type="EMBL" id="GAA56438.1"/>
    </source>
</evidence>
<evidence type="ECO:0000256" key="1">
    <source>
        <dbReference type="ARBA" id="ARBA00022527"/>
    </source>
</evidence>
<protein>
    <submittedName>
        <fullName evidence="9">Protein kinase A</fullName>
    </submittedName>
</protein>
<dbReference type="PROSITE" id="PS00107">
    <property type="entry name" value="PROTEIN_KINASE_ATP"/>
    <property type="match status" value="1"/>
</dbReference>
<dbReference type="FunFam" id="1.10.510.10:FF:000465">
    <property type="entry name" value="Non-specific serine/threonine protein kinase"/>
    <property type="match status" value="1"/>
</dbReference>
<gene>
    <name evidence="9" type="ORF">CLF_110882</name>
</gene>
<evidence type="ECO:0000256" key="3">
    <source>
        <dbReference type="ARBA" id="ARBA00022741"/>
    </source>
</evidence>
<dbReference type="AlphaFoldDB" id="G7YU08"/>
<dbReference type="PANTHER" id="PTHR24353">
    <property type="entry name" value="CYCLIC NUCLEOTIDE-DEPENDENT PROTEIN KINASE"/>
    <property type="match status" value="1"/>
</dbReference>
<evidence type="ECO:0000313" key="10">
    <source>
        <dbReference type="Proteomes" id="UP000008909"/>
    </source>
</evidence>
<accession>G7YU08</accession>
<keyword evidence="5 6" id="KW-0067">ATP-binding</keyword>
<name>G7YU08_CLOSI</name>
<feature type="region of interest" description="Disordered" evidence="7">
    <location>
        <begin position="537"/>
        <end position="600"/>
    </location>
</feature>
<dbReference type="FunFam" id="3.30.200.20:FF:000042">
    <property type="entry name" value="Aurora kinase A"/>
    <property type="match status" value="1"/>
</dbReference>
<evidence type="ECO:0000256" key="4">
    <source>
        <dbReference type="ARBA" id="ARBA00022777"/>
    </source>
</evidence>
<evidence type="ECO:0000256" key="6">
    <source>
        <dbReference type="PROSITE-ProRule" id="PRU10141"/>
    </source>
</evidence>